<keyword evidence="3" id="KW-1185">Reference proteome</keyword>
<dbReference type="RefSeq" id="WP_068137128.1">
    <property type="nucleotide sequence ID" value="NZ_CP042914.1"/>
</dbReference>
<feature type="compositionally biased region" description="Low complexity" evidence="1">
    <location>
        <begin position="19"/>
        <end position="37"/>
    </location>
</feature>
<dbReference type="KEGG" id="rul:UC8_36690"/>
<sequence>MAGDIEEFLRRAAERRQQRANQRNAQQQQATRPAAPQYTDRATERLPRAERRAQQAPPYQPPVQQAEPLLAEIIEDDEHESMSQRRRSREAEDQAKVDSELQRHSEEGKQERSDRGEQSNAAEDIIRLLKSPNGMKQAVILREILEPRSNFWD</sequence>
<feature type="compositionally biased region" description="Basic and acidic residues" evidence="1">
    <location>
        <begin position="89"/>
        <end position="117"/>
    </location>
</feature>
<dbReference type="Proteomes" id="UP000325286">
    <property type="component" value="Chromosome"/>
</dbReference>
<dbReference type="AlphaFoldDB" id="A0A5B9R5X1"/>
<protein>
    <submittedName>
        <fullName evidence="2">Uncharacterized protein</fullName>
    </submittedName>
</protein>
<organism evidence="2 3">
    <name type="scientific">Roseimaritima ulvae</name>
    <dbReference type="NCBI Taxonomy" id="980254"/>
    <lineage>
        <taxon>Bacteria</taxon>
        <taxon>Pseudomonadati</taxon>
        <taxon>Planctomycetota</taxon>
        <taxon>Planctomycetia</taxon>
        <taxon>Pirellulales</taxon>
        <taxon>Pirellulaceae</taxon>
        <taxon>Roseimaritima</taxon>
    </lineage>
</organism>
<evidence type="ECO:0000313" key="3">
    <source>
        <dbReference type="Proteomes" id="UP000325286"/>
    </source>
</evidence>
<feature type="compositionally biased region" description="Basic and acidic residues" evidence="1">
    <location>
        <begin position="41"/>
        <end position="53"/>
    </location>
</feature>
<proteinExistence type="predicted"/>
<reference evidence="2 3" key="1">
    <citation type="submission" date="2019-08" db="EMBL/GenBank/DDBJ databases">
        <title>Deep-cultivation of Planctomycetes and their phenomic and genomic characterization uncovers novel biology.</title>
        <authorList>
            <person name="Wiegand S."/>
            <person name="Jogler M."/>
            <person name="Boedeker C."/>
            <person name="Pinto D."/>
            <person name="Vollmers J."/>
            <person name="Rivas-Marin E."/>
            <person name="Kohn T."/>
            <person name="Peeters S.H."/>
            <person name="Heuer A."/>
            <person name="Rast P."/>
            <person name="Oberbeckmann S."/>
            <person name="Bunk B."/>
            <person name="Jeske O."/>
            <person name="Meyerdierks A."/>
            <person name="Storesund J.E."/>
            <person name="Kallscheuer N."/>
            <person name="Luecker S."/>
            <person name="Lage O.M."/>
            <person name="Pohl T."/>
            <person name="Merkel B.J."/>
            <person name="Hornburger P."/>
            <person name="Mueller R.-W."/>
            <person name="Bruemmer F."/>
            <person name="Labrenz M."/>
            <person name="Spormann A.M."/>
            <person name="Op den Camp H."/>
            <person name="Overmann J."/>
            <person name="Amann R."/>
            <person name="Jetten M.S.M."/>
            <person name="Mascher T."/>
            <person name="Medema M.H."/>
            <person name="Devos D.P."/>
            <person name="Kaster A.-K."/>
            <person name="Ovreas L."/>
            <person name="Rohde M."/>
            <person name="Galperin M.Y."/>
            <person name="Jogler C."/>
        </authorList>
    </citation>
    <scope>NUCLEOTIDE SEQUENCE [LARGE SCALE GENOMIC DNA]</scope>
    <source>
        <strain evidence="2 3">UC8</strain>
    </source>
</reference>
<evidence type="ECO:0000256" key="1">
    <source>
        <dbReference type="SAM" id="MobiDB-lite"/>
    </source>
</evidence>
<evidence type="ECO:0000313" key="2">
    <source>
        <dbReference type="EMBL" id="QEG41643.1"/>
    </source>
</evidence>
<accession>A0A5B9R5X1</accession>
<feature type="compositionally biased region" description="Basic and acidic residues" evidence="1">
    <location>
        <begin position="7"/>
        <end position="17"/>
    </location>
</feature>
<feature type="compositionally biased region" description="Low complexity" evidence="1">
    <location>
        <begin position="54"/>
        <end position="68"/>
    </location>
</feature>
<dbReference type="EMBL" id="CP042914">
    <property type="protein sequence ID" value="QEG41643.1"/>
    <property type="molecule type" value="Genomic_DNA"/>
</dbReference>
<name>A0A5B9R5X1_9BACT</name>
<feature type="region of interest" description="Disordered" evidence="1">
    <location>
        <begin position="1"/>
        <end position="124"/>
    </location>
</feature>
<dbReference type="OrthoDB" id="279839at2"/>
<gene>
    <name evidence="2" type="ORF">UC8_36690</name>
</gene>